<gene>
    <name evidence="1" type="ORF">CK203_036627</name>
</gene>
<comment type="caution">
    <text evidence="1">The sequence shown here is derived from an EMBL/GenBank/DDBJ whole genome shotgun (WGS) entry which is preliminary data.</text>
</comment>
<evidence type="ECO:0000313" key="2">
    <source>
        <dbReference type="Proteomes" id="UP000288805"/>
    </source>
</evidence>
<organism evidence="1 2">
    <name type="scientific">Vitis vinifera</name>
    <name type="common">Grape</name>
    <dbReference type="NCBI Taxonomy" id="29760"/>
    <lineage>
        <taxon>Eukaryota</taxon>
        <taxon>Viridiplantae</taxon>
        <taxon>Streptophyta</taxon>
        <taxon>Embryophyta</taxon>
        <taxon>Tracheophyta</taxon>
        <taxon>Spermatophyta</taxon>
        <taxon>Magnoliopsida</taxon>
        <taxon>eudicotyledons</taxon>
        <taxon>Gunneridae</taxon>
        <taxon>Pentapetalae</taxon>
        <taxon>rosids</taxon>
        <taxon>Vitales</taxon>
        <taxon>Vitaceae</taxon>
        <taxon>Viteae</taxon>
        <taxon>Vitis</taxon>
    </lineage>
</organism>
<dbReference type="EMBL" id="QGNW01000217">
    <property type="protein sequence ID" value="RVW84264.1"/>
    <property type="molecule type" value="Genomic_DNA"/>
</dbReference>
<accession>A0A438HII6</accession>
<reference evidence="1 2" key="1">
    <citation type="journal article" date="2018" name="PLoS Genet.">
        <title>Population sequencing reveals clonal diversity and ancestral inbreeding in the grapevine cultivar Chardonnay.</title>
        <authorList>
            <person name="Roach M.J."/>
            <person name="Johnson D.L."/>
            <person name="Bohlmann J."/>
            <person name="van Vuuren H.J."/>
            <person name="Jones S.J."/>
            <person name="Pretorius I.S."/>
            <person name="Schmidt S.A."/>
            <person name="Borneman A.R."/>
        </authorList>
    </citation>
    <scope>NUCLEOTIDE SEQUENCE [LARGE SCALE GENOMIC DNA]</scope>
    <source>
        <strain evidence="2">cv. Chardonnay</strain>
        <tissue evidence="1">Leaf</tissue>
    </source>
</reference>
<dbReference type="Proteomes" id="UP000288805">
    <property type="component" value="Unassembled WGS sequence"/>
</dbReference>
<dbReference type="AlphaFoldDB" id="A0A438HII6"/>
<name>A0A438HII6_VITVI</name>
<sequence length="260" mass="29151">MNPLRLGCQYGELGIARHMLDEMPVCNQVGLDFNDTDQIFKIMPAYNVMQKKGMELLKFIFSSTFKACKSGEAFDHDNLSAMPLELGRELDDFIILSMFRVHKDTVTEKHVTERLIELDPEAAVSYVLLDNSYTDVEKCMPAKRIKDLLMFANISFYESVDEVGSLLRLPYKNEALLSAEKERILVGPISFHSVIEGTIGSESKTVLLQTLDGINDAVRGSELMIGDYGRPIAYYQSSYCQRSISCIFPGGSAIGEPVFM</sequence>
<protein>
    <submittedName>
        <fullName evidence="1">Uncharacterized protein</fullName>
    </submittedName>
</protein>
<proteinExistence type="predicted"/>
<evidence type="ECO:0000313" key="1">
    <source>
        <dbReference type="EMBL" id="RVW84264.1"/>
    </source>
</evidence>